<dbReference type="CDD" id="cd07067">
    <property type="entry name" value="HP_PGM_like"/>
    <property type="match status" value="1"/>
</dbReference>
<name>A0A6J6IKW8_9ZZZZ</name>
<reference evidence="2" key="1">
    <citation type="submission" date="2020-05" db="EMBL/GenBank/DDBJ databases">
        <authorList>
            <person name="Chiriac C."/>
            <person name="Salcher M."/>
            <person name="Ghai R."/>
            <person name="Kavagutti S V."/>
        </authorList>
    </citation>
    <scope>NUCLEOTIDE SEQUENCE</scope>
</reference>
<dbReference type="EMBL" id="CAEZSO010000057">
    <property type="protein sequence ID" value="CAB4540658.1"/>
    <property type="molecule type" value="Genomic_DNA"/>
</dbReference>
<evidence type="ECO:0000313" key="2">
    <source>
        <dbReference type="EMBL" id="CAB4625177.1"/>
    </source>
</evidence>
<dbReference type="Pfam" id="PF00300">
    <property type="entry name" value="His_Phos_1"/>
    <property type="match status" value="1"/>
</dbReference>
<dbReference type="PANTHER" id="PTHR48100:SF62">
    <property type="entry name" value="GLUCOSYL-3-PHOSPHOGLYCERATE PHOSPHATASE"/>
    <property type="match status" value="1"/>
</dbReference>
<dbReference type="InterPro" id="IPR013078">
    <property type="entry name" value="His_Pase_superF_clade-1"/>
</dbReference>
<proteinExistence type="predicted"/>
<dbReference type="EMBL" id="CAEZVF010000136">
    <property type="protein sequence ID" value="CAB4625177.1"/>
    <property type="molecule type" value="Genomic_DNA"/>
</dbReference>
<dbReference type="SMART" id="SM00855">
    <property type="entry name" value="PGAM"/>
    <property type="match status" value="1"/>
</dbReference>
<dbReference type="AlphaFoldDB" id="A0A6J6IKW8"/>
<dbReference type="InterPro" id="IPR050275">
    <property type="entry name" value="PGM_Phosphatase"/>
</dbReference>
<protein>
    <submittedName>
        <fullName evidence="2">Unannotated protein</fullName>
    </submittedName>
</protein>
<dbReference type="SUPFAM" id="SSF53254">
    <property type="entry name" value="Phosphoglycerate mutase-like"/>
    <property type="match status" value="1"/>
</dbReference>
<evidence type="ECO:0000313" key="3">
    <source>
        <dbReference type="EMBL" id="CAB4778106.1"/>
    </source>
</evidence>
<accession>A0A6J6IKW8</accession>
<gene>
    <name evidence="1" type="ORF">UFOPK1446_00390</name>
    <name evidence="2" type="ORF">UFOPK1939_00875</name>
    <name evidence="3" type="ORF">UFOPK2938_00532</name>
</gene>
<sequence length="211" mass="23094">MTRLVWLRHGRTPWNQEGRFQGQTDIALDEVGHAQAERAASYLIHLEPSLIISSDLERAVQTAEPLAKLAGISITHDERLRETDAGAWQGLTHAEIRERFGPSLDQWSAGIDVRPGGGETRREVADRVSSCVNEYVRTHDGQTIVIVTHGGSARAGIGHMLELPEDSWLALGVLANCSWSILGRSGHASPPWRLLEYNAGSLPAPVLGDDR</sequence>
<dbReference type="Gene3D" id="3.40.50.1240">
    <property type="entry name" value="Phosphoglycerate mutase-like"/>
    <property type="match status" value="1"/>
</dbReference>
<dbReference type="GO" id="GO:0016791">
    <property type="term" value="F:phosphatase activity"/>
    <property type="evidence" value="ECO:0007669"/>
    <property type="project" value="TreeGrafter"/>
</dbReference>
<dbReference type="EMBL" id="CAEZZX010000084">
    <property type="protein sequence ID" value="CAB4778106.1"/>
    <property type="molecule type" value="Genomic_DNA"/>
</dbReference>
<organism evidence="2">
    <name type="scientific">freshwater metagenome</name>
    <dbReference type="NCBI Taxonomy" id="449393"/>
    <lineage>
        <taxon>unclassified sequences</taxon>
        <taxon>metagenomes</taxon>
        <taxon>ecological metagenomes</taxon>
    </lineage>
</organism>
<dbReference type="InterPro" id="IPR029033">
    <property type="entry name" value="His_PPase_superfam"/>
</dbReference>
<dbReference type="GO" id="GO:0005737">
    <property type="term" value="C:cytoplasm"/>
    <property type="evidence" value="ECO:0007669"/>
    <property type="project" value="TreeGrafter"/>
</dbReference>
<evidence type="ECO:0000313" key="1">
    <source>
        <dbReference type="EMBL" id="CAB4540658.1"/>
    </source>
</evidence>
<dbReference type="PANTHER" id="PTHR48100">
    <property type="entry name" value="BROAD-SPECIFICITY PHOSPHATASE YOR283W-RELATED"/>
    <property type="match status" value="1"/>
</dbReference>